<evidence type="ECO:0008006" key="4">
    <source>
        <dbReference type="Google" id="ProtNLM"/>
    </source>
</evidence>
<gene>
    <name evidence="2" type="ORF">Tco_0657203</name>
</gene>
<sequence>MQSFASRFFKRNVSSYGNNRSSSKCWKGKKKKNGANGVRDNKMSFSIQCHNRKDRNEKPQSGRHLERVKGGREKTEEVFTINHERPNQYVTIGTTLTTDYKRILTNVLRENIERMMEKVLAGQRGQNAEIYLEEILIKSKNEQDLVQDVEETLRKLKRVNIKIDPITSSFRLTTIRKFIPKLAELKYPIHKVRMRFETTEGSCWTNEAEEALQRIKRKLNKLQTMAIPKKREVMMLCLCQRTETISSVLLVKREGIKISVSYMSRPLQGMEICDVQF</sequence>
<name>A0ABQ4XAX1_9ASTR</name>
<dbReference type="Proteomes" id="UP001151760">
    <property type="component" value="Unassembled WGS sequence"/>
</dbReference>
<evidence type="ECO:0000256" key="1">
    <source>
        <dbReference type="SAM" id="MobiDB-lite"/>
    </source>
</evidence>
<feature type="compositionally biased region" description="Basic and acidic residues" evidence="1">
    <location>
        <begin position="54"/>
        <end position="73"/>
    </location>
</feature>
<organism evidence="2 3">
    <name type="scientific">Tanacetum coccineum</name>
    <dbReference type="NCBI Taxonomy" id="301880"/>
    <lineage>
        <taxon>Eukaryota</taxon>
        <taxon>Viridiplantae</taxon>
        <taxon>Streptophyta</taxon>
        <taxon>Embryophyta</taxon>
        <taxon>Tracheophyta</taxon>
        <taxon>Spermatophyta</taxon>
        <taxon>Magnoliopsida</taxon>
        <taxon>eudicotyledons</taxon>
        <taxon>Gunneridae</taxon>
        <taxon>Pentapetalae</taxon>
        <taxon>asterids</taxon>
        <taxon>campanulids</taxon>
        <taxon>Asterales</taxon>
        <taxon>Asteraceae</taxon>
        <taxon>Asteroideae</taxon>
        <taxon>Anthemideae</taxon>
        <taxon>Anthemidinae</taxon>
        <taxon>Tanacetum</taxon>
    </lineage>
</organism>
<protein>
    <recommendedName>
        <fullName evidence="4">Reverse transcriptase domain-containing protein</fullName>
    </recommendedName>
</protein>
<feature type="region of interest" description="Disordered" evidence="1">
    <location>
        <begin position="15"/>
        <end position="73"/>
    </location>
</feature>
<dbReference type="InterPro" id="IPR043502">
    <property type="entry name" value="DNA/RNA_pol_sf"/>
</dbReference>
<dbReference type="InterPro" id="IPR043128">
    <property type="entry name" value="Rev_trsase/Diguanyl_cyclase"/>
</dbReference>
<comment type="caution">
    <text evidence="2">The sequence shown here is derived from an EMBL/GenBank/DDBJ whole genome shotgun (WGS) entry which is preliminary data.</text>
</comment>
<accession>A0ABQ4XAX1</accession>
<keyword evidence="3" id="KW-1185">Reference proteome</keyword>
<dbReference type="Gene3D" id="3.30.70.270">
    <property type="match status" value="2"/>
</dbReference>
<evidence type="ECO:0000313" key="3">
    <source>
        <dbReference type="Proteomes" id="UP001151760"/>
    </source>
</evidence>
<dbReference type="EMBL" id="BQNB010009359">
    <property type="protein sequence ID" value="GJS62419.1"/>
    <property type="molecule type" value="Genomic_DNA"/>
</dbReference>
<reference evidence="2" key="2">
    <citation type="submission" date="2022-01" db="EMBL/GenBank/DDBJ databases">
        <authorList>
            <person name="Yamashiro T."/>
            <person name="Shiraishi A."/>
            <person name="Satake H."/>
            <person name="Nakayama K."/>
        </authorList>
    </citation>
    <scope>NUCLEOTIDE SEQUENCE</scope>
</reference>
<reference evidence="2" key="1">
    <citation type="journal article" date="2022" name="Int. J. Mol. Sci.">
        <title>Draft Genome of Tanacetum Coccineum: Genomic Comparison of Closely Related Tanacetum-Family Plants.</title>
        <authorList>
            <person name="Yamashiro T."/>
            <person name="Shiraishi A."/>
            <person name="Nakayama K."/>
            <person name="Satake H."/>
        </authorList>
    </citation>
    <scope>NUCLEOTIDE SEQUENCE</scope>
</reference>
<evidence type="ECO:0000313" key="2">
    <source>
        <dbReference type="EMBL" id="GJS62419.1"/>
    </source>
</evidence>
<dbReference type="SUPFAM" id="SSF56672">
    <property type="entry name" value="DNA/RNA polymerases"/>
    <property type="match status" value="1"/>
</dbReference>
<proteinExistence type="predicted"/>